<dbReference type="PANTHER" id="PTHR45694:SF14">
    <property type="entry name" value="GLUTAREDOXIN-C2"/>
    <property type="match status" value="1"/>
</dbReference>
<dbReference type="PROSITE" id="PS00195">
    <property type="entry name" value="GLUTAREDOXIN_1"/>
    <property type="match status" value="1"/>
</dbReference>
<dbReference type="EnsemblPlants" id="Pp3c7_9000V3.2">
    <property type="protein sequence ID" value="Pp3c7_9000V3.2"/>
    <property type="gene ID" value="Pp3c7_9000"/>
</dbReference>
<reference evidence="9 11" key="1">
    <citation type="journal article" date="2008" name="Science">
        <title>The Physcomitrella genome reveals evolutionary insights into the conquest of land by plants.</title>
        <authorList>
            <person name="Rensing S."/>
            <person name="Lang D."/>
            <person name="Zimmer A."/>
            <person name="Terry A."/>
            <person name="Salamov A."/>
            <person name="Shapiro H."/>
            <person name="Nishiyama T."/>
            <person name="Perroud P.-F."/>
            <person name="Lindquist E."/>
            <person name="Kamisugi Y."/>
            <person name="Tanahashi T."/>
            <person name="Sakakibara K."/>
            <person name="Fujita T."/>
            <person name="Oishi K."/>
            <person name="Shin-I T."/>
            <person name="Kuroki Y."/>
            <person name="Toyoda A."/>
            <person name="Suzuki Y."/>
            <person name="Hashimoto A."/>
            <person name="Yamaguchi K."/>
            <person name="Sugano A."/>
            <person name="Kohara Y."/>
            <person name="Fujiyama A."/>
            <person name="Anterola A."/>
            <person name="Aoki S."/>
            <person name="Ashton N."/>
            <person name="Barbazuk W.B."/>
            <person name="Barker E."/>
            <person name="Bennetzen J."/>
            <person name="Bezanilla M."/>
            <person name="Blankenship R."/>
            <person name="Cho S.H."/>
            <person name="Dutcher S."/>
            <person name="Estelle M."/>
            <person name="Fawcett J.A."/>
            <person name="Gundlach H."/>
            <person name="Hanada K."/>
            <person name="Heyl A."/>
            <person name="Hicks K.A."/>
            <person name="Hugh J."/>
            <person name="Lohr M."/>
            <person name="Mayer K."/>
            <person name="Melkozernov A."/>
            <person name="Murata T."/>
            <person name="Nelson D."/>
            <person name="Pils B."/>
            <person name="Prigge M."/>
            <person name="Reiss B."/>
            <person name="Renner T."/>
            <person name="Rombauts S."/>
            <person name="Rushton P."/>
            <person name="Sanderfoot A."/>
            <person name="Schween G."/>
            <person name="Shiu S.-H."/>
            <person name="Stueber K."/>
            <person name="Theodoulou F.L."/>
            <person name="Tu H."/>
            <person name="Van de Peer Y."/>
            <person name="Verrier P.J."/>
            <person name="Waters E."/>
            <person name="Wood A."/>
            <person name="Yang L."/>
            <person name="Cove D."/>
            <person name="Cuming A."/>
            <person name="Hasebe M."/>
            <person name="Lucas S."/>
            <person name="Mishler D.B."/>
            <person name="Reski R."/>
            <person name="Grigoriev I."/>
            <person name="Quatrano R.S."/>
            <person name="Boore J.L."/>
        </authorList>
    </citation>
    <scope>NUCLEOTIDE SEQUENCE [LARGE SCALE GENOMIC DNA]</scope>
    <source>
        <strain evidence="10 11">cv. Gransden 2004</strain>
    </source>
</reference>
<dbReference type="Proteomes" id="UP000006727">
    <property type="component" value="Chromosome 7"/>
</dbReference>
<protein>
    <recommendedName>
        <fullName evidence="8">Glutaredoxin domain-containing protein</fullName>
    </recommendedName>
</protein>
<dbReference type="InterPro" id="IPR036249">
    <property type="entry name" value="Thioredoxin-like_sf"/>
</dbReference>
<dbReference type="FunFam" id="3.40.30.10:FF:000093">
    <property type="entry name" value="Glutaredoxin 2"/>
    <property type="match status" value="1"/>
</dbReference>
<dbReference type="GO" id="GO:0005737">
    <property type="term" value="C:cytoplasm"/>
    <property type="evidence" value="ECO:0000318"/>
    <property type="project" value="GO_Central"/>
</dbReference>
<dbReference type="RefSeq" id="XP_024381218.1">
    <property type="nucleotide sequence ID" value="XM_024525450.2"/>
</dbReference>
<dbReference type="GO" id="GO:0034599">
    <property type="term" value="P:cellular response to oxidative stress"/>
    <property type="evidence" value="ECO:0000318"/>
    <property type="project" value="GO_Central"/>
</dbReference>
<name>A0A2K1KB13_PHYPA</name>
<dbReference type="Gramene" id="Pp3c7_9000V3.1">
    <property type="protein sequence ID" value="Pp3c7_9000V3.1"/>
    <property type="gene ID" value="Pp3c7_9000"/>
</dbReference>
<evidence type="ECO:0000313" key="10">
    <source>
        <dbReference type="EnsemblPlants" id="Pp3c7_9000V3.1"/>
    </source>
</evidence>
<reference evidence="10" key="3">
    <citation type="submission" date="2020-12" db="UniProtKB">
        <authorList>
            <consortium name="EnsemblPlants"/>
        </authorList>
    </citation>
    <scope>IDENTIFICATION</scope>
</reference>
<evidence type="ECO:0000256" key="4">
    <source>
        <dbReference type="ARBA" id="ARBA00022982"/>
    </source>
</evidence>
<dbReference type="EMBL" id="ABEU02000007">
    <property type="protein sequence ID" value="PNR50967.1"/>
    <property type="molecule type" value="Genomic_DNA"/>
</dbReference>
<evidence type="ECO:0000256" key="7">
    <source>
        <dbReference type="SAM" id="MobiDB-lite"/>
    </source>
</evidence>
<dbReference type="STRING" id="3218.A0A2K1KB13"/>
<dbReference type="InterPro" id="IPR011899">
    <property type="entry name" value="Glutaredoxin_euk/vir"/>
</dbReference>
<keyword evidence="4" id="KW-0249">Electron transport</keyword>
<evidence type="ECO:0000256" key="1">
    <source>
        <dbReference type="ARBA" id="ARBA00002549"/>
    </source>
</evidence>
<dbReference type="CDD" id="cd03419">
    <property type="entry name" value="GRX_GRXh_1_2_like"/>
    <property type="match status" value="1"/>
</dbReference>
<evidence type="ECO:0000256" key="5">
    <source>
        <dbReference type="ARBA" id="ARBA00023157"/>
    </source>
</evidence>
<dbReference type="GO" id="GO:0015038">
    <property type="term" value="F:glutathione disulfide oxidoreductase activity"/>
    <property type="evidence" value="ECO:0000318"/>
    <property type="project" value="GO_Central"/>
</dbReference>
<keyword evidence="5" id="KW-1015">Disulfide bond</keyword>
<dbReference type="PRINTS" id="PR00160">
    <property type="entry name" value="GLUTAREDOXIN"/>
</dbReference>
<reference evidence="9 11" key="2">
    <citation type="journal article" date="2018" name="Plant J.">
        <title>The Physcomitrella patens chromosome-scale assembly reveals moss genome structure and evolution.</title>
        <authorList>
            <person name="Lang D."/>
            <person name="Ullrich K.K."/>
            <person name="Murat F."/>
            <person name="Fuchs J."/>
            <person name="Jenkins J."/>
            <person name="Haas F.B."/>
            <person name="Piednoel M."/>
            <person name="Gundlach H."/>
            <person name="Van Bel M."/>
            <person name="Meyberg R."/>
            <person name="Vives C."/>
            <person name="Morata J."/>
            <person name="Symeonidi A."/>
            <person name="Hiss M."/>
            <person name="Muchero W."/>
            <person name="Kamisugi Y."/>
            <person name="Saleh O."/>
            <person name="Blanc G."/>
            <person name="Decker E.L."/>
            <person name="van Gessel N."/>
            <person name="Grimwood J."/>
            <person name="Hayes R.D."/>
            <person name="Graham S.W."/>
            <person name="Gunter L.E."/>
            <person name="McDaniel S.F."/>
            <person name="Hoernstein S.N.W."/>
            <person name="Larsson A."/>
            <person name="Li F.W."/>
            <person name="Perroud P.F."/>
            <person name="Phillips J."/>
            <person name="Ranjan P."/>
            <person name="Rokshar D.S."/>
            <person name="Rothfels C.J."/>
            <person name="Schneider L."/>
            <person name="Shu S."/>
            <person name="Stevenson D.W."/>
            <person name="Thummler F."/>
            <person name="Tillich M."/>
            <person name="Villarreal Aguilar J.C."/>
            <person name="Widiez T."/>
            <person name="Wong G.K."/>
            <person name="Wymore A."/>
            <person name="Zhang Y."/>
            <person name="Zimmer A.D."/>
            <person name="Quatrano R.S."/>
            <person name="Mayer K.F.X."/>
            <person name="Goodstein D."/>
            <person name="Casacuberta J.M."/>
            <person name="Vandepoele K."/>
            <person name="Reski R."/>
            <person name="Cuming A.C."/>
            <person name="Tuskan G.A."/>
            <person name="Maumus F."/>
            <person name="Salse J."/>
            <person name="Schmutz J."/>
            <person name="Rensing S.A."/>
        </authorList>
    </citation>
    <scope>NUCLEOTIDE SEQUENCE [LARGE SCALE GENOMIC DNA]</scope>
    <source>
        <strain evidence="10 11">cv. Gransden 2004</strain>
    </source>
</reference>
<evidence type="ECO:0000313" key="11">
    <source>
        <dbReference type="Proteomes" id="UP000006727"/>
    </source>
</evidence>
<dbReference type="PROSITE" id="PS51354">
    <property type="entry name" value="GLUTAREDOXIN_2"/>
    <property type="match status" value="1"/>
</dbReference>
<dbReference type="GeneID" id="112285011"/>
<organism evidence="9">
    <name type="scientific">Physcomitrium patens</name>
    <name type="common">Spreading-leaved earth moss</name>
    <name type="synonym">Physcomitrella patens</name>
    <dbReference type="NCBI Taxonomy" id="3218"/>
    <lineage>
        <taxon>Eukaryota</taxon>
        <taxon>Viridiplantae</taxon>
        <taxon>Streptophyta</taxon>
        <taxon>Embryophyta</taxon>
        <taxon>Bryophyta</taxon>
        <taxon>Bryophytina</taxon>
        <taxon>Bryopsida</taxon>
        <taxon>Funariidae</taxon>
        <taxon>Funariales</taxon>
        <taxon>Funariaceae</taxon>
        <taxon>Physcomitrium</taxon>
    </lineage>
</organism>
<keyword evidence="3" id="KW-0813">Transport</keyword>
<dbReference type="InterPro" id="IPR011767">
    <property type="entry name" value="GLR_AS"/>
</dbReference>
<dbReference type="AlphaFoldDB" id="A0A2K1KB13"/>
<comment type="function">
    <text evidence="1">Has a glutathione-disulfide oxidoreductase activity in the presence of NADPH and glutathione reductase. Reduces low molecular weight disulfides and proteins.</text>
</comment>
<dbReference type="Gramene" id="Pp3c7_9000V3.2">
    <property type="protein sequence ID" value="Pp3c7_9000V3.2"/>
    <property type="gene ID" value="Pp3c7_9000"/>
</dbReference>
<evidence type="ECO:0000313" key="9">
    <source>
        <dbReference type="EMBL" id="PNR50967.1"/>
    </source>
</evidence>
<feature type="region of interest" description="Disordered" evidence="7">
    <location>
        <begin position="103"/>
        <end position="139"/>
    </location>
</feature>
<gene>
    <name evidence="10" type="primary">LOC112285011</name>
    <name evidence="9" type="ORF">PHYPA_010153</name>
</gene>
<dbReference type="InterPro" id="IPR014025">
    <property type="entry name" value="Glutaredoxin_subgr"/>
</dbReference>
<sequence>MAVAKVQELIEQNPLIVFSKSKCPFCKTVKELFKSLEVEPRVVEIDLEKDGGAIQKALFQTSKQLTVPNVFIGGEHIGGNDAVKALHSKGELVVKLKKARVLKADDEENPQPKDEVRKTEAESAQEQALKADGATNIVV</sequence>
<keyword evidence="6" id="KW-0676">Redox-active center</keyword>
<dbReference type="Gene3D" id="3.40.30.10">
    <property type="entry name" value="Glutaredoxin"/>
    <property type="match status" value="1"/>
</dbReference>
<evidence type="ECO:0000256" key="6">
    <source>
        <dbReference type="ARBA" id="ARBA00023284"/>
    </source>
</evidence>
<dbReference type="SUPFAM" id="SSF52833">
    <property type="entry name" value="Thioredoxin-like"/>
    <property type="match status" value="1"/>
</dbReference>
<evidence type="ECO:0000256" key="2">
    <source>
        <dbReference type="ARBA" id="ARBA00007190"/>
    </source>
</evidence>
<dbReference type="Pfam" id="PF00462">
    <property type="entry name" value="Glutaredoxin"/>
    <property type="match status" value="1"/>
</dbReference>
<feature type="compositionally biased region" description="Basic and acidic residues" evidence="7">
    <location>
        <begin position="110"/>
        <end position="121"/>
    </location>
</feature>
<proteinExistence type="inferred from homology"/>
<dbReference type="NCBIfam" id="TIGR02180">
    <property type="entry name" value="GRX_euk"/>
    <property type="match status" value="1"/>
</dbReference>
<dbReference type="PANTHER" id="PTHR45694">
    <property type="entry name" value="GLUTAREDOXIN 2"/>
    <property type="match status" value="1"/>
</dbReference>
<feature type="domain" description="Glutaredoxin" evidence="8">
    <location>
        <begin position="16"/>
        <end position="77"/>
    </location>
</feature>
<dbReference type="EnsemblPlants" id="Pp3c7_9000V3.1">
    <property type="protein sequence ID" value="Pp3c7_9000V3.1"/>
    <property type="gene ID" value="Pp3c7_9000"/>
</dbReference>
<evidence type="ECO:0000256" key="3">
    <source>
        <dbReference type="ARBA" id="ARBA00022448"/>
    </source>
</evidence>
<accession>A0A2K1KB13</accession>
<comment type="similarity">
    <text evidence="2">Belongs to the glutaredoxin family. CPYC subfamily.</text>
</comment>
<dbReference type="InterPro" id="IPR002109">
    <property type="entry name" value="Glutaredoxin"/>
</dbReference>
<evidence type="ECO:0000259" key="8">
    <source>
        <dbReference type="Pfam" id="PF00462"/>
    </source>
</evidence>
<dbReference type="PaxDb" id="3218-PP1S42_41V6.1"/>
<keyword evidence="11" id="KW-1185">Reference proteome</keyword>